<evidence type="ECO:0000259" key="7">
    <source>
        <dbReference type="Pfam" id="PF02687"/>
    </source>
</evidence>
<dbReference type="InterPro" id="IPR038766">
    <property type="entry name" value="Membrane_comp_ABC_pdt"/>
</dbReference>
<dbReference type="Pfam" id="PF02687">
    <property type="entry name" value="FtsX"/>
    <property type="match status" value="1"/>
</dbReference>
<feature type="transmembrane region" description="Helical" evidence="6">
    <location>
        <begin position="788"/>
        <end position="809"/>
    </location>
</feature>
<feature type="transmembrane region" description="Helical" evidence="6">
    <location>
        <begin position="752"/>
        <end position="776"/>
    </location>
</feature>
<proteinExistence type="predicted"/>
<evidence type="ECO:0000256" key="2">
    <source>
        <dbReference type="ARBA" id="ARBA00022475"/>
    </source>
</evidence>
<dbReference type="PANTHER" id="PTHR30287">
    <property type="entry name" value="MEMBRANE COMPONENT OF PREDICTED ABC SUPERFAMILY METABOLITE UPTAKE TRANSPORTER"/>
    <property type="match status" value="1"/>
</dbReference>
<feature type="transmembrane region" description="Helical" evidence="6">
    <location>
        <begin position="253"/>
        <end position="276"/>
    </location>
</feature>
<evidence type="ECO:0000313" key="8">
    <source>
        <dbReference type="EMBL" id="GAA6146648.1"/>
    </source>
</evidence>
<feature type="transmembrane region" description="Helical" evidence="6">
    <location>
        <begin position="390"/>
        <end position="408"/>
    </location>
</feature>
<gene>
    <name evidence="8" type="ORF">NBRC116585_27660</name>
</gene>
<feature type="transmembrane region" description="Helical" evidence="6">
    <location>
        <begin position="345"/>
        <end position="369"/>
    </location>
</feature>
<keyword evidence="2" id="KW-1003">Cell membrane</keyword>
<sequence length="824" mass="89386">MSVRLALRLMLRELRSGELTLIFLALVLAVTVSTGIALFSQRLDLAMQASANDLLGADMRVRSTTAMPEEWQTDAAELGLDSARTLTFPSVVVAGEQMTLAAVKAVDNGYPLRGELRVKGLDERMAKIRTQGPRPGEAWVEARLLSLLNIAPGATVDLGGKAYQITGTIEKESDRGGGFYTLSPRIMVHWSELEGSPLLGPGSRVRYRLLLTGSESALEAFADNTTLDANQSLERLGDGNRQMAASLDRARRYLGLAAILAVVLSCVAVAVSARRYAERHFDISALMRTFGLSRASVLRIFLYQLLLLGVAATVAGGVLALALQYGLLQILAELIPEGLPPATPGAWLLGLSAGLLSLFGFGVPHLLPLSSISPLRVLRRDLVPVPLRGWLIYALALGSLTLLLTLLTEDPLLSAGLMGGGALTLLLLVVLLRAGLVLATRLLRNRALPLSLRFAWQHLSRNHTATAGQLLAFALTIMVMLIIGMLRTDLLADWQRSMPDDAPNIFALNIQSYEQEDFRRSILNHSIEAQTLYPMIPMRLVKVNGTDVGELEIRRDRSIDRDLITSSAENLPGNNDIVAGDWAVTAAGPGQVSVEHELAERLGFSLGDVLTFRAGGIDVDAEISSLRKLDWTAMTPNFYMMLSPDLTAQLPMSYMTSFHLPVEQEGALVSLIRTYPGITFIDTRAILSQVQSMLQRLTTAVELILVFVLIGALLVMLSVLLTSTRERLMQGAVLRTLGAARMQLQKAQWVEFSMLGVLSALLALLGAELVSAGLYIGLLDIPYSGLGWVWLWLPPATALGLAIPGTLMLRRVSRVPPLTVLREA</sequence>
<reference evidence="8 9" key="1">
    <citation type="submission" date="2024-04" db="EMBL/GenBank/DDBJ databases">
        <title>Draft genome sequence of Thalassolituus maritimus NBRC 116585.</title>
        <authorList>
            <person name="Miyakawa T."/>
            <person name="Kusuya Y."/>
            <person name="Miura T."/>
        </authorList>
    </citation>
    <scope>NUCLEOTIDE SEQUENCE [LARGE SCALE GENOMIC DNA]</scope>
    <source>
        <strain evidence="8 9">5NW40-0001</strain>
    </source>
</reference>
<accession>A0ABQ0A2M2</accession>
<evidence type="ECO:0000256" key="6">
    <source>
        <dbReference type="SAM" id="Phobius"/>
    </source>
</evidence>
<feature type="transmembrane region" description="Helical" evidence="6">
    <location>
        <begin position="464"/>
        <end position="486"/>
    </location>
</feature>
<dbReference type="Proteomes" id="UP001481413">
    <property type="component" value="Unassembled WGS sequence"/>
</dbReference>
<evidence type="ECO:0000256" key="4">
    <source>
        <dbReference type="ARBA" id="ARBA00022989"/>
    </source>
</evidence>
<feature type="transmembrane region" description="Helical" evidence="6">
    <location>
        <begin position="297"/>
        <end position="325"/>
    </location>
</feature>
<name>A0ABQ0A2M2_9GAMM</name>
<protein>
    <submittedName>
        <fullName evidence="8">ABC transporter permease</fullName>
    </submittedName>
</protein>
<evidence type="ECO:0000256" key="3">
    <source>
        <dbReference type="ARBA" id="ARBA00022692"/>
    </source>
</evidence>
<keyword evidence="5 6" id="KW-0472">Membrane</keyword>
<evidence type="ECO:0000313" key="9">
    <source>
        <dbReference type="Proteomes" id="UP001481413"/>
    </source>
</evidence>
<dbReference type="EMBL" id="BAABWH010000009">
    <property type="protein sequence ID" value="GAA6146648.1"/>
    <property type="molecule type" value="Genomic_DNA"/>
</dbReference>
<evidence type="ECO:0000256" key="5">
    <source>
        <dbReference type="ARBA" id="ARBA00023136"/>
    </source>
</evidence>
<keyword evidence="4 6" id="KW-1133">Transmembrane helix</keyword>
<dbReference type="InterPro" id="IPR003838">
    <property type="entry name" value="ABC3_permease_C"/>
</dbReference>
<dbReference type="RefSeq" id="WP_353295869.1">
    <property type="nucleotide sequence ID" value="NZ_BAABWH010000009.1"/>
</dbReference>
<comment type="caution">
    <text evidence="8">The sequence shown here is derived from an EMBL/GenBank/DDBJ whole genome shotgun (WGS) entry which is preliminary data.</text>
</comment>
<keyword evidence="9" id="KW-1185">Reference proteome</keyword>
<dbReference type="PANTHER" id="PTHR30287:SF1">
    <property type="entry name" value="INNER MEMBRANE PROTEIN"/>
    <property type="match status" value="1"/>
</dbReference>
<organism evidence="8 9">
    <name type="scientific">Thalassolituus maritimus</name>
    <dbReference type="NCBI Taxonomy" id="484498"/>
    <lineage>
        <taxon>Bacteria</taxon>
        <taxon>Pseudomonadati</taxon>
        <taxon>Pseudomonadota</taxon>
        <taxon>Gammaproteobacteria</taxon>
        <taxon>Oceanospirillales</taxon>
        <taxon>Oceanospirillaceae</taxon>
        <taxon>Thalassolituus</taxon>
    </lineage>
</organism>
<evidence type="ECO:0000256" key="1">
    <source>
        <dbReference type="ARBA" id="ARBA00004651"/>
    </source>
</evidence>
<feature type="transmembrane region" description="Helical" evidence="6">
    <location>
        <begin position="420"/>
        <end position="443"/>
    </location>
</feature>
<comment type="subcellular location">
    <subcellularLocation>
        <location evidence="1">Cell membrane</location>
        <topology evidence="1">Multi-pass membrane protein</topology>
    </subcellularLocation>
</comment>
<feature type="transmembrane region" description="Helical" evidence="6">
    <location>
        <begin position="703"/>
        <end position="721"/>
    </location>
</feature>
<keyword evidence="3 6" id="KW-0812">Transmembrane</keyword>
<feature type="domain" description="ABC3 transporter permease C-terminal" evidence="7">
    <location>
        <begin position="256"/>
        <end position="361"/>
    </location>
</feature>